<dbReference type="PANTHER" id="PTHR43744">
    <property type="entry name" value="ABC TRANSPORTER PERMEASE PROTEIN MG189-RELATED-RELATED"/>
    <property type="match status" value="1"/>
</dbReference>
<dbReference type="Proteomes" id="UP001163115">
    <property type="component" value="Chromosome"/>
</dbReference>
<keyword evidence="10" id="KW-1185">Reference proteome</keyword>
<keyword evidence="2 7" id="KW-0813">Transport</keyword>
<evidence type="ECO:0000313" key="10">
    <source>
        <dbReference type="Proteomes" id="UP001163115"/>
    </source>
</evidence>
<feature type="transmembrane region" description="Helical" evidence="7">
    <location>
        <begin position="82"/>
        <end position="101"/>
    </location>
</feature>
<feature type="transmembrane region" description="Helical" evidence="7">
    <location>
        <begin position="110"/>
        <end position="127"/>
    </location>
</feature>
<evidence type="ECO:0000256" key="1">
    <source>
        <dbReference type="ARBA" id="ARBA00004651"/>
    </source>
</evidence>
<name>A0ABY7ABC5_9FIRM</name>
<feature type="transmembrane region" description="Helical" evidence="7">
    <location>
        <begin position="147"/>
        <end position="167"/>
    </location>
</feature>
<dbReference type="EMBL" id="CP113524">
    <property type="protein sequence ID" value="WAJ22821.1"/>
    <property type="molecule type" value="Genomic_DNA"/>
</dbReference>
<feature type="transmembrane region" description="Helical" evidence="7">
    <location>
        <begin position="247"/>
        <end position="268"/>
    </location>
</feature>
<dbReference type="InterPro" id="IPR000515">
    <property type="entry name" value="MetI-like"/>
</dbReference>
<accession>A0ABY7ABC5</accession>
<feature type="transmembrane region" description="Helical" evidence="7">
    <location>
        <begin position="188"/>
        <end position="211"/>
    </location>
</feature>
<dbReference type="CDD" id="cd06261">
    <property type="entry name" value="TM_PBP2"/>
    <property type="match status" value="1"/>
</dbReference>
<keyword evidence="3" id="KW-1003">Cell membrane</keyword>
<protein>
    <submittedName>
        <fullName evidence="9">Carbohydrate ABC transporter permease</fullName>
    </submittedName>
</protein>
<evidence type="ECO:0000256" key="3">
    <source>
        <dbReference type="ARBA" id="ARBA00022475"/>
    </source>
</evidence>
<sequence length="283" mass="32103">MTKETRRQISTVIRYTLLIAVGFIMVYPLIWMVGATFKTNSEIFTSAWFWPKNPVMDGYDNAFVDYGGKINLIKSMLNTYKIVVPKVIFTVFSATITAYGFGRFEFKGKAILFSLMISTLFLPQVVLNAPQYIMFNQWGWTNSYLPLVIPSLFAGDTYFLFMLVQFLRGVPKELEEAAKIDGCNSIKTLWYVIVPMLKPSLVSVALFQFMWTTNDFMGPLIYVSDMPKYTNSIYLRMSMDGDVGFQWNRILAMSLISIIPSLIVFFCAQDAFIDGIAAGGVKG</sequence>
<dbReference type="PROSITE" id="PS50928">
    <property type="entry name" value="ABC_TM1"/>
    <property type="match status" value="1"/>
</dbReference>
<gene>
    <name evidence="9" type="ORF">OW255_14755</name>
</gene>
<dbReference type="Pfam" id="PF00528">
    <property type="entry name" value="BPD_transp_1"/>
    <property type="match status" value="1"/>
</dbReference>
<organism evidence="9 10">
    <name type="scientific">Lacrimispora xylanolytica</name>
    <dbReference type="NCBI Taxonomy" id="29375"/>
    <lineage>
        <taxon>Bacteria</taxon>
        <taxon>Bacillati</taxon>
        <taxon>Bacillota</taxon>
        <taxon>Clostridia</taxon>
        <taxon>Lachnospirales</taxon>
        <taxon>Lachnospiraceae</taxon>
        <taxon>Lacrimispora</taxon>
    </lineage>
</organism>
<dbReference type="Gene3D" id="1.10.3720.10">
    <property type="entry name" value="MetI-like"/>
    <property type="match status" value="1"/>
</dbReference>
<comment type="subcellular location">
    <subcellularLocation>
        <location evidence="1 7">Cell membrane</location>
        <topology evidence="1 7">Multi-pass membrane protein</topology>
    </subcellularLocation>
</comment>
<proteinExistence type="inferred from homology"/>
<reference evidence="9" key="1">
    <citation type="submission" date="2022-11" db="EMBL/GenBank/DDBJ databases">
        <title>Lacrimispora xylanolytica sy1, complete genome.</title>
        <authorList>
            <person name="Choi S."/>
        </authorList>
    </citation>
    <scope>NUCLEOTIDE SEQUENCE</scope>
    <source>
        <strain evidence="9">Sy1</strain>
    </source>
</reference>
<evidence type="ECO:0000313" key="9">
    <source>
        <dbReference type="EMBL" id="WAJ22821.1"/>
    </source>
</evidence>
<evidence type="ECO:0000256" key="5">
    <source>
        <dbReference type="ARBA" id="ARBA00022989"/>
    </source>
</evidence>
<dbReference type="SUPFAM" id="SSF161098">
    <property type="entry name" value="MetI-like"/>
    <property type="match status" value="1"/>
</dbReference>
<evidence type="ECO:0000259" key="8">
    <source>
        <dbReference type="PROSITE" id="PS50928"/>
    </source>
</evidence>
<evidence type="ECO:0000256" key="7">
    <source>
        <dbReference type="RuleBase" id="RU363032"/>
    </source>
</evidence>
<evidence type="ECO:0000256" key="6">
    <source>
        <dbReference type="ARBA" id="ARBA00023136"/>
    </source>
</evidence>
<feature type="transmembrane region" description="Helical" evidence="7">
    <location>
        <begin position="12"/>
        <end position="34"/>
    </location>
</feature>
<dbReference type="PANTHER" id="PTHR43744:SF6">
    <property type="entry name" value="ABC TRANSPORTER PERMEASE PROTEIN YESQ-RELATED"/>
    <property type="match status" value="1"/>
</dbReference>
<keyword evidence="4 7" id="KW-0812">Transmembrane</keyword>
<keyword evidence="6 7" id="KW-0472">Membrane</keyword>
<comment type="similarity">
    <text evidence="7">Belongs to the binding-protein-dependent transport system permease family.</text>
</comment>
<dbReference type="InterPro" id="IPR035906">
    <property type="entry name" value="MetI-like_sf"/>
</dbReference>
<dbReference type="RefSeq" id="WP_024838414.1">
    <property type="nucleotide sequence ID" value="NZ_CP113524.1"/>
</dbReference>
<feature type="domain" description="ABC transmembrane type-1" evidence="8">
    <location>
        <begin position="76"/>
        <end position="268"/>
    </location>
</feature>
<keyword evidence="5 7" id="KW-1133">Transmembrane helix</keyword>
<evidence type="ECO:0000256" key="4">
    <source>
        <dbReference type="ARBA" id="ARBA00022692"/>
    </source>
</evidence>
<evidence type="ECO:0000256" key="2">
    <source>
        <dbReference type="ARBA" id="ARBA00022448"/>
    </source>
</evidence>